<gene>
    <name evidence="7" type="ORF">BED41_09595</name>
</gene>
<dbReference type="Pfam" id="PF00589">
    <property type="entry name" value="Phage_integrase"/>
    <property type="match status" value="1"/>
</dbReference>
<evidence type="ECO:0000256" key="1">
    <source>
        <dbReference type="ARBA" id="ARBA00022908"/>
    </source>
</evidence>
<dbReference type="InterPro" id="IPR010998">
    <property type="entry name" value="Integrase_recombinase_N"/>
</dbReference>
<organism evidence="7 8">
    <name type="scientific">Cloacibacillus porcorum</name>
    <dbReference type="NCBI Taxonomy" id="1197717"/>
    <lineage>
        <taxon>Bacteria</taxon>
        <taxon>Thermotogati</taxon>
        <taxon>Synergistota</taxon>
        <taxon>Synergistia</taxon>
        <taxon>Synergistales</taxon>
        <taxon>Synergistaceae</taxon>
        <taxon>Cloacibacillus</taxon>
    </lineage>
</organism>
<keyword evidence="2 4" id="KW-0238">DNA-binding</keyword>
<dbReference type="GO" id="GO:0003677">
    <property type="term" value="F:DNA binding"/>
    <property type="evidence" value="ECO:0007669"/>
    <property type="project" value="UniProtKB-UniRule"/>
</dbReference>
<dbReference type="Gene3D" id="1.10.150.130">
    <property type="match status" value="1"/>
</dbReference>
<dbReference type="GO" id="GO:0006310">
    <property type="term" value="P:DNA recombination"/>
    <property type="evidence" value="ECO:0007669"/>
    <property type="project" value="UniProtKB-KW"/>
</dbReference>
<dbReference type="InterPro" id="IPR013762">
    <property type="entry name" value="Integrase-like_cat_sf"/>
</dbReference>
<feature type="domain" description="Core-binding (CB)" evidence="6">
    <location>
        <begin position="7"/>
        <end position="92"/>
    </location>
</feature>
<sequence>MKRPAGGELGRTLERFTDYLRLERGCSENTQRAYNSDMQIWLAHCEASGHDPLDMQADAISRFLLAQQGEGRKKSSVQRLGAMLRSFARFLQYDGVSDNLPRLAPLPARTKVLPQVMTEGEVQRIINACEDGTPVGKRDRAFIELAYGAGMRASELCHVRLRDLDAANGILYARGKGDKERTIPYIGAVRRVIEEYIAEYRPKLDKHGAEWLFLSRNGRQLHRETLWVIMRKRGLMANIPAARLHPHVLRHTFATHLLRNGMDQRTLQEILGHSSIMTTEKYTHMDTELRDYYDRFHPRA</sequence>
<accession>A0A1B2I5Q3</accession>
<evidence type="ECO:0000256" key="4">
    <source>
        <dbReference type="PROSITE-ProRule" id="PRU01248"/>
    </source>
</evidence>
<dbReference type="EMBL" id="CP016757">
    <property type="protein sequence ID" value="ANZ45299.1"/>
    <property type="molecule type" value="Genomic_DNA"/>
</dbReference>
<dbReference type="RefSeq" id="WP_066745325.1">
    <property type="nucleotide sequence ID" value="NZ_CATWZH010000028.1"/>
</dbReference>
<dbReference type="PROSITE" id="PS51900">
    <property type="entry name" value="CB"/>
    <property type="match status" value="1"/>
</dbReference>
<dbReference type="PROSITE" id="PS51898">
    <property type="entry name" value="TYR_RECOMBINASE"/>
    <property type="match status" value="1"/>
</dbReference>
<keyword evidence="3" id="KW-0233">DNA recombination</keyword>
<dbReference type="Gene3D" id="1.10.443.10">
    <property type="entry name" value="Intergrase catalytic core"/>
    <property type="match status" value="1"/>
</dbReference>
<dbReference type="InterPro" id="IPR002104">
    <property type="entry name" value="Integrase_catalytic"/>
</dbReference>
<dbReference type="InterPro" id="IPR011010">
    <property type="entry name" value="DNA_brk_join_enz"/>
</dbReference>
<proteinExistence type="predicted"/>
<dbReference type="Proteomes" id="UP000093044">
    <property type="component" value="Chromosome"/>
</dbReference>
<dbReference type="SUPFAM" id="SSF47823">
    <property type="entry name" value="lambda integrase-like, N-terminal domain"/>
    <property type="match status" value="1"/>
</dbReference>
<dbReference type="InterPro" id="IPR050090">
    <property type="entry name" value="Tyrosine_recombinase_XerCD"/>
</dbReference>
<protein>
    <submittedName>
        <fullName evidence="7">Integrase</fullName>
    </submittedName>
</protein>
<dbReference type="InterPro" id="IPR004107">
    <property type="entry name" value="Integrase_SAM-like_N"/>
</dbReference>
<dbReference type="KEGG" id="cpor:BED41_09595"/>
<keyword evidence="8" id="KW-1185">Reference proteome</keyword>
<dbReference type="PANTHER" id="PTHR30349">
    <property type="entry name" value="PHAGE INTEGRASE-RELATED"/>
    <property type="match status" value="1"/>
</dbReference>
<evidence type="ECO:0000259" key="5">
    <source>
        <dbReference type="PROSITE" id="PS51898"/>
    </source>
</evidence>
<evidence type="ECO:0000313" key="8">
    <source>
        <dbReference type="Proteomes" id="UP000093044"/>
    </source>
</evidence>
<dbReference type="AlphaFoldDB" id="A0A1B2I5Q3"/>
<evidence type="ECO:0000259" key="6">
    <source>
        <dbReference type="PROSITE" id="PS51900"/>
    </source>
</evidence>
<dbReference type="InterPro" id="IPR044068">
    <property type="entry name" value="CB"/>
</dbReference>
<dbReference type="Pfam" id="PF02899">
    <property type="entry name" value="Phage_int_SAM_1"/>
    <property type="match status" value="1"/>
</dbReference>
<dbReference type="PANTHER" id="PTHR30349:SF90">
    <property type="entry name" value="TYROSINE RECOMBINASE XERD"/>
    <property type="match status" value="1"/>
</dbReference>
<feature type="domain" description="Tyr recombinase" evidence="5">
    <location>
        <begin position="112"/>
        <end position="294"/>
    </location>
</feature>
<dbReference type="GO" id="GO:0015074">
    <property type="term" value="P:DNA integration"/>
    <property type="evidence" value="ECO:0007669"/>
    <property type="project" value="UniProtKB-KW"/>
</dbReference>
<dbReference type="GeneID" id="83058100"/>
<dbReference type="STRING" id="1197717.BED41_09595"/>
<evidence type="ECO:0000313" key="7">
    <source>
        <dbReference type="EMBL" id="ANZ45299.1"/>
    </source>
</evidence>
<dbReference type="SUPFAM" id="SSF56349">
    <property type="entry name" value="DNA breaking-rejoining enzymes"/>
    <property type="match status" value="1"/>
</dbReference>
<evidence type="ECO:0000256" key="3">
    <source>
        <dbReference type="ARBA" id="ARBA00023172"/>
    </source>
</evidence>
<reference evidence="7" key="1">
    <citation type="submission" date="2016-08" db="EMBL/GenBank/DDBJ databases">
        <title>Complete genome of Cloacibacillus porcorum.</title>
        <authorList>
            <person name="Looft T."/>
            <person name="Bayles D.O."/>
            <person name="Alt D.P."/>
        </authorList>
    </citation>
    <scope>NUCLEOTIDE SEQUENCE [LARGE SCALE GENOMIC DNA]</scope>
    <source>
        <strain evidence="7">CL-84</strain>
    </source>
</reference>
<dbReference type="OrthoDB" id="9801717at2"/>
<evidence type="ECO:0000256" key="2">
    <source>
        <dbReference type="ARBA" id="ARBA00023125"/>
    </source>
</evidence>
<name>A0A1B2I5Q3_9BACT</name>
<keyword evidence="1" id="KW-0229">DNA integration</keyword>